<organism evidence="2 3">
    <name type="scientific">Micrococcus cohnii</name>
    <dbReference type="NCBI Taxonomy" id="993416"/>
    <lineage>
        <taxon>Bacteria</taxon>
        <taxon>Bacillati</taxon>
        <taxon>Actinomycetota</taxon>
        <taxon>Actinomycetes</taxon>
        <taxon>Micrococcales</taxon>
        <taxon>Micrococcaceae</taxon>
        <taxon>Micrococcus</taxon>
    </lineage>
</organism>
<reference evidence="2 3" key="1">
    <citation type="submission" date="2020-08" db="EMBL/GenBank/DDBJ databases">
        <title>Sequencing the genomes of 1000 actinobacteria strains.</title>
        <authorList>
            <person name="Klenk H.-P."/>
        </authorList>
    </citation>
    <scope>NUCLEOTIDE SEQUENCE [LARGE SCALE GENOMIC DNA]</scope>
    <source>
        <strain evidence="2 3">DSM 23974</strain>
    </source>
</reference>
<dbReference type="AlphaFoldDB" id="A0A7W7M432"/>
<dbReference type="InterPro" id="IPR021359">
    <property type="entry name" value="DUF2812"/>
</dbReference>
<dbReference type="EMBL" id="JACHNA010000001">
    <property type="protein sequence ID" value="MBB4736277.1"/>
    <property type="molecule type" value="Genomic_DNA"/>
</dbReference>
<gene>
    <name evidence="2" type="ORF">HDA30_001785</name>
</gene>
<evidence type="ECO:0008006" key="4">
    <source>
        <dbReference type="Google" id="ProtNLM"/>
    </source>
</evidence>
<dbReference type="Proteomes" id="UP000540191">
    <property type="component" value="Unassembled WGS sequence"/>
</dbReference>
<feature type="transmembrane region" description="Helical" evidence="1">
    <location>
        <begin position="141"/>
        <end position="161"/>
    </location>
</feature>
<proteinExistence type="predicted"/>
<protein>
    <recommendedName>
        <fullName evidence="4">DUF2812 domain-containing protein</fullName>
    </recommendedName>
</protein>
<evidence type="ECO:0000256" key="1">
    <source>
        <dbReference type="SAM" id="Phobius"/>
    </source>
</evidence>
<sequence>MSKTHKMSTGLAFTPEKDLKMFSRMAAKGKRLDGFSGIGHGWTFTDAPPEDAIFDLTYEKDPSPDYFDIFRAAGWSSVVSMGDVHVFKAVPGTPPVHTSQESRREEIERQQKQFGRYSAITVSVWVFIFAVLWLMGVKWGITFNVLLFAAIPVVYTVLPLLGYTHRLRAARQAT</sequence>
<keyword evidence="1" id="KW-1133">Transmembrane helix</keyword>
<keyword evidence="3" id="KW-1185">Reference proteome</keyword>
<keyword evidence="1" id="KW-0812">Transmembrane</keyword>
<feature type="transmembrane region" description="Helical" evidence="1">
    <location>
        <begin position="114"/>
        <end position="135"/>
    </location>
</feature>
<keyword evidence="1" id="KW-0472">Membrane</keyword>
<dbReference type="RefSeq" id="WP_158496903.1">
    <property type="nucleotide sequence ID" value="NZ_JACHNA010000001.1"/>
</dbReference>
<comment type="caution">
    <text evidence="2">The sequence shown here is derived from an EMBL/GenBank/DDBJ whole genome shotgun (WGS) entry which is preliminary data.</text>
</comment>
<dbReference type="Pfam" id="PF11193">
    <property type="entry name" value="DUF2812"/>
    <property type="match status" value="1"/>
</dbReference>
<accession>A0A7W7M432</accession>
<evidence type="ECO:0000313" key="3">
    <source>
        <dbReference type="Proteomes" id="UP000540191"/>
    </source>
</evidence>
<name>A0A7W7M432_9MICC</name>
<evidence type="ECO:0000313" key="2">
    <source>
        <dbReference type="EMBL" id="MBB4736277.1"/>
    </source>
</evidence>